<reference evidence="1 2" key="1">
    <citation type="submission" date="2024-09" db="EMBL/GenBank/DDBJ databases">
        <authorList>
            <person name="Sun Q."/>
            <person name="Mori K."/>
        </authorList>
    </citation>
    <scope>NUCLEOTIDE SEQUENCE [LARGE SCALE GENOMIC DNA]</scope>
    <source>
        <strain evidence="1 2">JCM 13519</strain>
    </source>
</reference>
<proteinExistence type="predicted"/>
<protein>
    <submittedName>
        <fullName evidence="1">Uncharacterized protein</fullName>
    </submittedName>
</protein>
<organism evidence="1 2">
    <name type="scientific">Arthrobacter methylotrophus</name>
    <dbReference type="NCBI Taxonomy" id="121291"/>
    <lineage>
        <taxon>Bacteria</taxon>
        <taxon>Bacillati</taxon>
        <taxon>Actinomycetota</taxon>
        <taxon>Actinomycetes</taxon>
        <taxon>Micrococcales</taxon>
        <taxon>Micrococcaceae</taxon>
        <taxon>Arthrobacter</taxon>
    </lineage>
</organism>
<comment type="caution">
    <text evidence="1">The sequence shown here is derived from an EMBL/GenBank/DDBJ whole genome shotgun (WGS) entry which is preliminary data.</text>
</comment>
<dbReference type="RefSeq" id="WP_345043547.1">
    <property type="nucleotide sequence ID" value="NZ_BAABED010000001.1"/>
</dbReference>
<gene>
    <name evidence="1" type="ORF">ACFFPI_08210</name>
</gene>
<sequence>MANLHFPGPASCTSYADASAPALTDPPELDYKFFSPEFLDELEEHYRSLAVGHIPA</sequence>
<dbReference type="EMBL" id="JBHMBH010000019">
    <property type="protein sequence ID" value="MFB9714141.1"/>
    <property type="molecule type" value="Genomic_DNA"/>
</dbReference>
<accession>A0ABV5UNP9</accession>
<evidence type="ECO:0000313" key="2">
    <source>
        <dbReference type="Proteomes" id="UP001589536"/>
    </source>
</evidence>
<evidence type="ECO:0000313" key="1">
    <source>
        <dbReference type="EMBL" id="MFB9714141.1"/>
    </source>
</evidence>
<name>A0ABV5UNP9_9MICC</name>
<dbReference type="Proteomes" id="UP001589536">
    <property type="component" value="Unassembled WGS sequence"/>
</dbReference>
<keyword evidence="2" id="KW-1185">Reference proteome</keyword>